<feature type="compositionally biased region" description="Basic residues" evidence="1">
    <location>
        <begin position="165"/>
        <end position="177"/>
    </location>
</feature>
<protein>
    <submittedName>
        <fullName evidence="3">CelD/BcsL family acetyltransferase involved in cellulose biosynthesis</fullName>
    </submittedName>
</protein>
<organism evidence="3 4">
    <name type="scientific">Brucella daejeonensis</name>
    <dbReference type="NCBI Taxonomy" id="659015"/>
    <lineage>
        <taxon>Bacteria</taxon>
        <taxon>Pseudomonadati</taxon>
        <taxon>Pseudomonadota</taxon>
        <taxon>Alphaproteobacteria</taxon>
        <taxon>Hyphomicrobiales</taxon>
        <taxon>Brucellaceae</taxon>
        <taxon>Brucella/Ochrobactrum group</taxon>
        <taxon>Brucella</taxon>
    </lineage>
</organism>
<name>A0A7W9AVS7_9HYPH</name>
<dbReference type="Proteomes" id="UP000555546">
    <property type="component" value="Unassembled WGS sequence"/>
</dbReference>
<accession>A0A7W9AVS7</accession>
<dbReference type="AlphaFoldDB" id="A0A7W9AVS7"/>
<sequence length="374" mass="41485">MTERLVARLLTDFGEIERLWSDAPAVHGAPQSLEWIGGWHRAVNADSFVAGIFTDDCPVLLVPLEVVSRNGAKIARYPGGSHANCNFPWVLAGNAGTPDRDALQRMVGAIRQARPDIDALSLTRQFADLQGVKNPLLALGAKRNPNPVLAASLGGGFDSVLERSNRRRKLKKHRQHGRRYEESGGWRIAGPQDRAASDAILDLYFTMKAHRFRQMGIRDPFADENVRRFFKTLFGEGLAKGQELSELRFLDVGGTIRSIVGKLYSDTGPTVEFSAIADDELITASPGEFLFFEDIRRSCEEGRSIYGFGIGDEPYKREWCDIELAIYDTLLPLTAKGRVFTAAQMARNALAGAVKRNPRLWSLARSLRSKLARS</sequence>
<feature type="domain" description="BioF2-like acetyltransferase" evidence="2">
    <location>
        <begin position="168"/>
        <end position="317"/>
    </location>
</feature>
<gene>
    <name evidence="3" type="ORF">FHS76_001361</name>
</gene>
<dbReference type="SUPFAM" id="SSF55729">
    <property type="entry name" value="Acyl-CoA N-acyltransferases (Nat)"/>
    <property type="match status" value="1"/>
</dbReference>
<keyword evidence="3" id="KW-0808">Transferase</keyword>
<comment type="caution">
    <text evidence="3">The sequence shown here is derived from an EMBL/GenBank/DDBJ whole genome shotgun (WGS) entry which is preliminary data.</text>
</comment>
<reference evidence="3 4" key="1">
    <citation type="submission" date="2020-08" db="EMBL/GenBank/DDBJ databases">
        <title>Genomic Encyclopedia of Type Strains, Phase IV (KMG-IV): sequencing the most valuable type-strain genomes for metagenomic binning, comparative biology and taxonomic classification.</title>
        <authorList>
            <person name="Goeker M."/>
        </authorList>
    </citation>
    <scope>NUCLEOTIDE SEQUENCE [LARGE SCALE GENOMIC DNA]</scope>
    <source>
        <strain evidence="3 4">DSM 26944</strain>
    </source>
</reference>
<keyword evidence="4" id="KW-1185">Reference proteome</keyword>
<proteinExistence type="predicted"/>
<evidence type="ECO:0000313" key="4">
    <source>
        <dbReference type="Proteomes" id="UP000555546"/>
    </source>
</evidence>
<dbReference type="InterPro" id="IPR016181">
    <property type="entry name" value="Acyl_CoA_acyltransferase"/>
</dbReference>
<dbReference type="GO" id="GO:0016740">
    <property type="term" value="F:transferase activity"/>
    <property type="evidence" value="ECO:0007669"/>
    <property type="project" value="UniProtKB-KW"/>
</dbReference>
<evidence type="ECO:0000313" key="3">
    <source>
        <dbReference type="EMBL" id="MBB5701510.1"/>
    </source>
</evidence>
<dbReference type="Pfam" id="PF13480">
    <property type="entry name" value="Acetyltransf_6"/>
    <property type="match status" value="1"/>
</dbReference>
<evidence type="ECO:0000256" key="1">
    <source>
        <dbReference type="SAM" id="MobiDB-lite"/>
    </source>
</evidence>
<feature type="region of interest" description="Disordered" evidence="1">
    <location>
        <begin position="164"/>
        <end position="185"/>
    </location>
</feature>
<dbReference type="EMBL" id="JACIJG010000004">
    <property type="protein sequence ID" value="MBB5701510.1"/>
    <property type="molecule type" value="Genomic_DNA"/>
</dbReference>
<evidence type="ECO:0000259" key="2">
    <source>
        <dbReference type="Pfam" id="PF13480"/>
    </source>
</evidence>
<dbReference type="RefSeq" id="WP_183649782.1">
    <property type="nucleotide sequence ID" value="NZ_JACIJG010000004.1"/>
</dbReference>
<dbReference type="InterPro" id="IPR038740">
    <property type="entry name" value="BioF2-like_GNAT_dom"/>
</dbReference>